<sequence length="158" mass="17611">MFLDSSIDAVPSRAGEWDVTRVLPREEKDTCHPMPNSNVCEKPAPTMGATMVVLIVAAAVAVCFILAFLCYLHRRRMRMDRLEDVKDVQELDDYGIAPSKPQPASRMPQAPPPAYTPTQDRGTDDGWRRESRRDSADSLTPSLRQAMGVVPRDTLANK</sequence>
<dbReference type="OrthoDB" id="5125452at2759"/>
<keyword evidence="2" id="KW-1133">Transmembrane helix</keyword>
<protein>
    <submittedName>
        <fullName evidence="3">Uncharacterized protein</fullName>
    </submittedName>
</protein>
<keyword evidence="4" id="KW-1185">Reference proteome</keyword>
<evidence type="ECO:0000313" key="4">
    <source>
        <dbReference type="Proteomes" id="UP000277212"/>
    </source>
</evidence>
<feature type="transmembrane region" description="Helical" evidence="2">
    <location>
        <begin position="51"/>
        <end position="72"/>
    </location>
</feature>
<name>A0A3M2RQG9_9HYPO</name>
<gene>
    <name evidence="3" type="ORF">CDV36_012882</name>
</gene>
<evidence type="ECO:0000256" key="2">
    <source>
        <dbReference type="SAM" id="Phobius"/>
    </source>
</evidence>
<feature type="region of interest" description="Disordered" evidence="1">
    <location>
        <begin position="93"/>
        <end position="158"/>
    </location>
</feature>
<keyword evidence="2" id="KW-0812">Transmembrane</keyword>
<accession>A0A3M2RQG9</accession>
<keyword evidence="2" id="KW-0472">Membrane</keyword>
<feature type="compositionally biased region" description="Basic and acidic residues" evidence="1">
    <location>
        <begin position="121"/>
        <end position="136"/>
    </location>
</feature>
<dbReference type="Proteomes" id="UP000277212">
    <property type="component" value="Unassembled WGS sequence"/>
</dbReference>
<reference evidence="3 4" key="1">
    <citation type="submission" date="2017-06" db="EMBL/GenBank/DDBJ databases">
        <title>Comparative genomic analysis of Ambrosia Fusariam Clade fungi.</title>
        <authorList>
            <person name="Stajich J.E."/>
            <person name="Carrillo J."/>
            <person name="Kijimoto T."/>
            <person name="Eskalen A."/>
            <person name="O'Donnell K."/>
            <person name="Kasson M."/>
        </authorList>
    </citation>
    <scope>NUCLEOTIDE SEQUENCE [LARGE SCALE GENOMIC DNA]</scope>
    <source>
        <strain evidence="3">UCR3666</strain>
    </source>
</reference>
<organism evidence="3 4">
    <name type="scientific">Fusarium kuroshium</name>
    <dbReference type="NCBI Taxonomy" id="2010991"/>
    <lineage>
        <taxon>Eukaryota</taxon>
        <taxon>Fungi</taxon>
        <taxon>Dikarya</taxon>
        <taxon>Ascomycota</taxon>
        <taxon>Pezizomycotina</taxon>
        <taxon>Sordariomycetes</taxon>
        <taxon>Hypocreomycetidae</taxon>
        <taxon>Hypocreales</taxon>
        <taxon>Nectriaceae</taxon>
        <taxon>Fusarium</taxon>
        <taxon>Fusarium solani species complex</taxon>
    </lineage>
</organism>
<evidence type="ECO:0000256" key="1">
    <source>
        <dbReference type="SAM" id="MobiDB-lite"/>
    </source>
</evidence>
<dbReference type="EMBL" id="NKUJ01000337">
    <property type="protein sequence ID" value="RMJ07507.1"/>
    <property type="molecule type" value="Genomic_DNA"/>
</dbReference>
<dbReference type="AlphaFoldDB" id="A0A3M2RQG9"/>
<proteinExistence type="predicted"/>
<comment type="caution">
    <text evidence="3">The sequence shown here is derived from an EMBL/GenBank/DDBJ whole genome shotgun (WGS) entry which is preliminary data.</text>
</comment>
<evidence type="ECO:0000313" key="3">
    <source>
        <dbReference type="EMBL" id="RMJ07507.1"/>
    </source>
</evidence>